<keyword evidence="2" id="KW-1185">Reference proteome</keyword>
<name>A0AAV9BBN5_ACOGR</name>
<evidence type="ECO:0000313" key="2">
    <source>
        <dbReference type="Proteomes" id="UP001179952"/>
    </source>
</evidence>
<sequence>MELPQLVGLVQESADRPVWCPVMAAGFSIKSCYGWVRRESPVVQATAGKHNEIWGGKIPMKVKSYVPAVVWAVWLTRKRAIFRGQAPYEENI</sequence>
<dbReference type="EMBL" id="JAUJYN010000004">
    <property type="protein sequence ID" value="KAK1274139.1"/>
    <property type="molecule type" value="Genomic_DNA"/>
</dbReference>
<reference evidence="1" key="2">
    <citation type="submission" date="2023-06" db="EMBL/GenBank/DDBJ databases">
        <authorList>
            <person name="Ma L."/>
            <person name="Liu K.-W."/>
            <person name="Li Z."/>
            <person name="Hsiao Y.-Y."/>
            <person name="Qi Y."/>
            <person name="Fu T."/>
            <person name="Tang G."/>
            <person name="Zhang D."/>
            <person name="Sun W.-H."/>
            <person name="Liu D.-K."/>
            <person name="Li Y."/>
            <person name="Chen G.-Z."/>
            <person name="Liu X.-D."/>
            <person name="Liao X.-Y."/>
            <person name="Jiang Y.-T."/>
            <person name="Yu X."/>
            <person name="Hao Y."/>
            <person name="Huang J."/>
            <person name="Zhao X.-W."/>
            <person name="Ke S."/>
            <person name="Chen Y.-Y."/>
            <person name="Wu W.-L."/>
            <person name="Hsu J.-L."/>
            <person name="Lin Y.-F."/>
            <person name="Huang M.-D."/>
            <person name="Li C.-Y."/>
            <person name="Huang L."/>
            <person name="Wang Z.-W."/>
            <person name="Zhao X."/>
            <person name="Zhong W.-Y."/>
            <person name="Peng D.-H."/>
            <person name="Ahmad S."/>
            <person name="Lan S."/>
            <person name="Zhang J.-S."/>
            <person name="Tsai W.-C."/>
            <person name="Van De Peer Y."/>
            <person name="Liu Z.-J."/>
        </authorList>
    </citation>
    <scope>NUCLEOTIDE SEQUENCE</scope>
    <source>
        <strain evidence="1">SCP</strain>
        <tissue evidence="1">Leaves</tissue>
    </source>
</reference>
<reference evidence="1" key="1">
    <citation type="journal article" date="2023" name="Nat. Commun.">
        <title>Diploid and tetraploid genomes of Acorus and the evolution of monocots.</title>
        <authorList>
            <person name="Ma L."/>
            <person name="Liu K.W."/>
            <person name="Li Z."/>
            <person name="Hsiao Y.Y."/>
            <person name="Qi Y."/>
            <person name="Fu T."/>
            <person name="Tang G.D."/>
            <person name="Zhang D."/>
            <person name="Sun W.H."/>
            <person name="Liu D.K."/>
            <person name="Li Y."/>
            <person name="Chen G.Z."/>
            <person name="Liu X.D."/>
            <person name="Liao X.Y."/>
            <person name="Jiang Y.T."/>
            <person name="Yu X."/>
            <person name="Hao Y."/>
            <person name="Huang J."/>
            <person name="Zhao X.W."/>
            <person name="Ke S."/>
            <person name="Chen Y.Y."/>
            <person name="Wu W.L."/>
            <person name="Hsu J.L."/>
            <person name="Lin Y.F."/>
            <person name="Huang M.D."/>
            <person name="Li C.Y."/>
            <person name="Huang L."/>
            <person name="Wang Z.W."/>
            <person name="Zhao X."/>
            <person name="Zhong W.Y."/>
            <person name="Peng D.H."/>
            <person name="Ahmad S."/>
            <person name="Lan S."/>
            <person name="Zhang J.S."/>
            <person name="Tsai W.C."/>
            <person name="Van de Peer Y."/>
            <person name="Liu Z.J."/>
        </authorList>
    </citation>
    <scope>NUCLEOTIDE SEQUENCE</scope>
    <source>
        <strain evidence="1">SCP</strain>
    </source>
</reference>
<dbReference type="Proteomes" id="UP001179952">
    <property type="component" value="Unassembled WGS sequence"/>
</dbReference>
<organism evidence="1 2">
    <name type="scientific">Acorus gramineus</name>
    <name type="common">Dwarf sweet flag</name>
    <dbReference type="NCBI Taxonomy" id="55184"/>
    <lineage>
        <taxon>Eukaryota</taxon>
        <taxon>Viridiplantae</taxon>
        <taxon>Streptophyta</taxon>
        <taxon>Embryophyta</taxon>
        <taxon>Tracheophyta</taxon>
        <taxon>Spermatophyta</taxon>
        <taxon>Magnoliopsida</taxon>
        <taxon>Liliopsida</taxon>
        <taxon>Acoraceae</taxon>
        <taxon>Acorus</taxon>
    </lineage>
</organism>
<proteinExistence type="predicted"/>
<gene>
    <name evidence="1" type="ORF">QJS04_geneDACA016464</name>
</gene>
<protein>
    <submittedName>
        <fullName evidence="1">Uncharacterized protein</fullName>
    </submittedName>
</protein>
<accession>A0AAV9BBN5</accession>
<evidence type="ECO:0000313" key="1">
    <source>
        <dbReference type="EMBL" id="KAK1274139.1"/>
    </source>
</evidence>
<comment type="caution">
    <text evidence="1">The sequence shown here is derived from an EMBL/GenBank/DDBJ whole genome shotgun (WGS) entry which is preliminary data.</text>
</comment>
<dbReference type="AlphaFoldDB" id="A0AAV9BBN5"/>